<dbReference type="OrthoDB" id="416217at2759"/>
<evidence type="ECO:0000313" key="7">
    <source>
        <dbReference type="EMBL" id="KAB8078697.1"/>
    </source>
</evidence>
<feature type="compositionally biased region" description="Low complexity" evidence="5">
    <location>
        <begin position="67"/>
        <end position="77"/>
    </location>
</feature>
<sequence length="402" mass="44883">MKNKEMITLEPGRRSHQKSRAGCLQCKRRKCDENKPLCRNCRVHGVPCSFGGLPSQSQAEDSGSGGSSPSPNPTMSSIAAPITIAPLPSSGLAVLDLELLHHYMTSTCFTLSRAPAVQAVWRDQTPRIGFTMPCVLHALLALSALHLARSDPSRRTCCLAQAQAHHEAALHTVVPIVPSLVSENSVALFLFSSLTCVYSSAKPPGDNTFLVLFECGHLSEWVRLFRGTKTIIEHSSEDFYEGNLGPIFMNGAHLSAIRRDERTRELGQIHVQELWMICNHCTVSPPQRQIYLDAVELLGRTLAVVLKPGEGRRLETADVFAWLLEVSEEYLELLRLEAPVALIIFAHFCVAIKAIEWMWWMEGLSARLMMQLEAVLDAHYHGWLQWPRHQIKDIHEATVRDT</sequence>
<dbReference type="PANTHER" id="PTHR47784">
    <property type="entry name" value="STEROL UPTAKE CONTROL PROTEIN 2"/>
    <property type="match status" value="1"/>
</dbReference>
<dbReference type="GO" id="GO:0003677">
    <property type="term" value="F:DNA binding"/>
    <property type="evidence" value="ECO:0007669"/>
    <property type="project" value="UniProtKB-KW"/>
</dbReference>
<dbReference type="InterPro" id="IPR053157">
    <property type="entry name" value="Sterol_Uptake_Regulator"/>
</dbReference>
<reference evidence="7 8" key="1">
    <citation type="submission" date="2019-04" db="EMBL/GenBank/DDBJ databases">
        <title>Friends and foes A comparative genomics study of 23 Aspergillus species from section Flavi.</title>
        <authorList>
            <consortium name="DOE Joint Genome Institute"/>
            <person name="Kjaerbolling I."/>
            <person name="Vesth T."/>
            <person name="Frisvad J.C."/>
            <person name="Nybo J.L."/>
            <person name="Theobald S."/>
            <person name="Kildgaard S."/>
            <person name="Isbrandt T."/>
            <person name="Kuo A."/>
            <person name="Sato A."/>
            <person name="Lyhne E.K."/>
            <person name="Kogle M.E."/>
            <person name="Wiebenga A."/>
            <person name="Kun R.S."/>
            <person name="Lubbers R.J."/>
            <person name="Makela M.R."/>
            <person name="Barry K."/>
            <person name="Chovatia M."/>
            <person name="Clum A."/>
            <person name="Daum C."/>
            <person name="Haridas S."/>
            <person name="He G."/>
            <person name="LaButti K."/>
            <person name="Lipzen A."/>
            <person name="Mondo S."/>
            <person name="Riley R."/>
            <person name="Salamov A."/>
            <person name="Simmons B.A."/>
            <person name="Magnuson J.K."/>
            <person name="Henrissat B."/>
            <person name="Mortensen U.H."/>
            <person name="Larsen T.O."/>
            <person name="Devries R.P."/>
            <person name="Grigoriev I.V."/>
            <person name="Machida M."/>
            <person name="Baker S.E."/>
            <person name="Andersen M.R."/>
        </authorList>
    </citation>
    <scope>NUCLEOTIDE SEQUENCE [LARGE SCALE GENOMIC DNA]</scope>
    <source>
        <strain evidence="7 8">CBS 151.66</strain>
    </source>
</reference>
<dbReference type="GO" id="GO:0001228">
    <property type="term" value="F:DNA-binding transcription activator activity, RNA polymerase II-specific"/>
    <property type="evidence" value="ECO:0007669"/>
    <property type="project" value="TreeGrafter"/>
</dbReference>
<protein>
    <recommendedName>
        <fullName evidence="6">Zn(2)-C6 fungal-type domain-containing protein</fullName>
    </recommendedName>
</protein>
<evidence type="ECO:0000256" key="2">
    <source>
        <dbReference type="ARBA" id="ARBA00023125"/>
    </source>
</evidence>
<dbReference type="Pfam" id="PF00172">
    <property type="entry name" value="Zn_clus"/>
    <property type="match status" value="1"/>
</dbReference>
<dbReference type="CDD" id="cd00067">
    <property type="entry name" value="GAL4"/>
    <property type="match status" value="1"/>
</dbReference>
<proteinExistence type="predicted"/>
<feature type="region of interest" description="Disordered" evidence="5">
    <location>
        <begin position="54"/>
        <end position="77"/>
    </location>
</feature>
<dbReference type="PANTHER" id="PTHR47784:SF5">
    <property type="entry name" value="STEROL UPTAKE CONTROL PROTEIN 2"/>
    <property type="match status" value="1"/>
</dbReference>
<keyword evidence="2" id="KW-0238">DNA-binding</keyword>
<dbReference type="SMART" id="SM00066">
    <property type="entry name" value="GAL4"/>
    <property type="match status" value="1"/>
</dbReference>
<keyword evidence="1" id="KW-0805">Transcription regulation</keyword>
<evidence type="ECO:0000259" key="6">
    <source>
        <dbReference type="SMART" id="SM00066"/>
    </source>
</evidence>
<evidence type="ECO:0000256" key="4">
    <source>
        <dbReference type="ARBA" id="ARBA00023242"/>
    </source>
</evidence>
<dbReference type="InterPro" id="IPR021858">
    <property type="entry name" value="Fun_TF"/>
</dbReference>
<dbReference type="InterPro" id="IPR036864">
    <property type="entry name" value="Zn2-C6_fun-type_DNA-bd_sf"/>
</dbReference>
<dbReference type="Proteomes" id="UP000326565">
    <property type="component" value="Unassembled WGS sequence"/>
</dbReference>
<evidence type="ECO:0000256" key="3">
    <source>
        <dbReference type="ARBA" id="ARBA00023163"/>
    </source>
</evidence>
<evidence type="ECO:0000313" key="8">
    <source>
        <dbReference type="Proteomes" id="UP000326565"/>
    </source>
</evidence>
<organism evidence="7 8">
    <name type="scientific">Aspergillus leporis</name>
    <dbReference type="NCBI Taxonomy" id="41062"/>
    <lineage>
        <taxon>Eukaryota</taxon>
        <taxon>Fungi</taxon>
        <taxon>Dikarya</taxon>
        <taxon>Ascomycota</taxon>
        <taxon>Pezizomycotina</taxon>
        <taxon>Eurotiomycetes</taxon>
        <taxon>Eurotiomycetidae</taxon>
        <taxon>Eurotiales</taxon>
        <taxon>Aspergillaceae</taxon>
        <taxon>Aspergillus</taxon>
        <taxon>Aspergillus subgen. Circumdati</taxon>
    </lineage>
</organism>
<keyword evidence="3" id="KW-0804">Transcription</keyword>
<dbReference type="SUPFAM" id="SSF57701">
    <property type="entry name" value="Zn2/Cys6 DNA-binding domain"/>
    <property type="match status" value="1"/>
</dbReference>
<dbReference type="Pfam" id="PF11951">
    <property type="entry name" value="Fungal_trans_2"/>
    <property type="match status" value="1"/>
</dbReference>
<evidence type="ECO:0000256" key="5">
    <source>
        <dbReference type="SAM" id="MobiDB-lite"/>
    </source>
</evidence>
<name>A0A5N5XF11_9EURO</name>
<dbReference type="InterPro" id="IPR001138">
    <property type="entry name" value="Zn2Cys6_DnaBD"/>
</dbReference>
<dbReference type="AlphaFoldDB" id="A0A5N5XF11"/>
<keyword evidence="8" id="KW-1185">Reference proteome</keyword>
<evidence type="ECO:0000256" key="1">
    <source>
        <dbReference type="ARBA" id="ARBA00023015"/>
    </source>
</evidence>
<dbReference type="GO" id="GO:0008270">
    <property type="term" value="F:zinc ion binding"/>
    <property type="evidence" value="ECO:0007669"/>
    <property type="project" value="InterPro"/>
</dbReference>
<dbReference type="EMBL" id="ML732156">
    <property type="protein sequence ID" value="KAB8078697.1"/>
    <property type="molecule type" value="Genomic_DNA"/>
</dbReference>
<feature type="domain" description="Zn(2)-C6 fungal-type" evidence="6">
    <location>
        <begin position="17"/>
        <end position="59"/>
    </location>
</feature>
<keyword evidence="4" id="KW-0539">Nucleus</keyword>
<dbReference type="Gene3D" id="4.10.240.10">
    <property type="entry name" value="Zn(2)-C6 fungal-type DNA-binding domain"/>
    <property type="match status" value="1"/>
</dbReference>
<gene>
    <name evidence="7" type="ORF">BDV29DRAFT_152584</name>
</gene>
<accession>A0A5N5XF11</accession>